<dbReference type="InterPro" id="IPR045177">
    <property type="entry name" value="FDM1-5/IDN2"/>
</dbReference>
<dbReference type="STRING" id="4232.A0A251ULM8"/>
<name>A0A251ULM8_HELAN</name>
<accession>A0A251ULM8</accession>
<dbReference type="Proteomes" id="UP000215914">
    <property type="component" value="Chromosome 5"/>
</dbReference>
<organism evidence="2 3">
    <name type="scientific">Helianthus annuus</name>
    <name type="common">Common sunflower</name>
    <dbReference type="NCBI Taxonomy" id="4232"/>
    <lineage>
        <taxon>Eukaryota</taxon>
        <taxon>Viridiplantae</taxon>
        <taxon>Streptophyta</taxon>
        <taxon>Embryophyta</taxon>
        <taxon>Tracheophyta</taxon>
        <taxon>Spermatophyta</taxon>
        <taxon>Magnoliopsida</taxon>
        <taxon>eudicotyledons</taxon>
        <taxon>Gunneridae</taxon>
        <taxon>Pentapetalae</taxon>
        <taxon>asterids</taxon>
        <taxon>campanulids</taxon>
        <taxon>Asterales</taxon>
        <taxon>Asteraceae</taxon>
        <taxon>Asteroideae</taxon>
        <taxon>Heliantheae alliance</taxon>
        <taxon>Heliantheae</taxon>
        <taxon>Helianthus</taxon>
    </lineage>
</organism>
<dbReference type="GO" id="GO:0080188">
    <property type="term" value="P:gene silencing by siRNA-directed DNA methylation"/>
    <property type="evidence" value="ECO:0007669"/>
    <property type="project" value="InterPro"/>
</dbReference>
<evidence type="ECO:0000313" key="2">
    <source>
        <dbReference type="EMBL" id="OTG24280.1"/>
    </source>
</evidence>
<dbReference type="PANTHER" id="PTHR21596:SF23">
    <property type="entry name" value="FACTOR OF DNA METHYLATION 4"/>
    <property type="match status" value="1"/>
</dbReference>
<evidence type="ECO:0000313" key="3">
    <source>
        <dbReference type="Proteomes" id="UP000215914"/>
    </source>
</evidence>
<gene>
    <name evidence="2" type="ORF">HannXRQ_Chr05g0134941</name>
</gene>
<evidence type="ECO:0000256" key="1">
    <source>
        <dbReference type="SAM" id="Coils"/>
    </source>
</evidence>
<reference evidence="3" key="1">
    <citation type="journal article" date="2017" name="Nature">
        <title>The sunflower genome provides insights into oil metabolism, flowering and Asterid evolution.</title>
        <authorList>
            <person name="Badouin H."/>
            <person name="Gouzy J."/>
            <person name="Grassa C.J."/>
            <person name="Murat F."/>
            <person name="Staton S.E."/>
            <person name="Cottret L."/>
            <person name="Lelandais-Briere C."/>
            <person name="Owens G.L."/>
            <person name="Carrere S."/>
            <person name="Mayjonade B."/>
            <person name="Legrand L."/>
            <person name="Gill N."/>
            <person name="Kane N.C."/>
            <person name="Bowers J.E."/>
            <person name="Hubner S."/>
            <person name="Bellec A."/>
            <person name="Berard A."/>
            <person name="Berges H."/>
            <person name="Blanchet N."/>
            <person name="Boniface M.C."/>
            <person name="Brunel D."/>
            <person name="Catrice O."/>
            <person name="Chaidir N."/>
            <person name="Claudel C."/>
            <person name="Donnadieu C."/>
            <person name="Faraut T."/>
            <person name="Fievet G."/>
            <person name="Helmstetter N."/>
            <person name="King M."/>
            <person name="Knapp S.J."/>
            <person name="Lai Z."/>
            <person name="Le Paslier M.C."/>
            <person name="Lippi Y."/>
            <person name="Lorenzon L."/>
            <person name="Mandel J.R."/>
            <person name="Marage G."/>
            <person name="Marchand G."/>
            <person name="Marquand E."/>
            <person name="Bret-Mestries E."/>
            <person name="Morien E."/>
            <person name="Nambeesan S."/>
            <person name="Nguyen T."/>
            <person name="Pegot-Espagnet P."/>
            <person name="Pouilly N."/>
            <person name="Raftis F."/>
            <person name="Sallet E."/>
            <person name="Schiex T."/>
            <person name="Thomas J."/>
            <person name="Vandecasteele C."/>
            <person name="Vares D."/>
            <person name="Vear F."/>
            <person name="Vautrin S."/>
            <person name="Crespi M."/>
            <person name="Mangin B."/>
            <person name="Burke J.M."/>
            <person name="Salse J."/>
            <person name="Munos S."/>
            <person name="Vincourt P."/>
            <person name="Rieseberg L.H."/>
            <person name="Langlade N.B."/>
        </authorList>
    </citation>
    <scope>NUCLEOTIDE SEQUENCE [LARGE SCALE GENOMIC DNA]</scope>
    <source>
        <strain evidence="3">cv. SF193</strain>
    </source>
</reference>
<dbReference type="EMBL" id="CM007894">
    <property type="protein sequence ID" value="OTG24280.1"/>
    <property type="molecule type" value="Genomic_DNA"/>
</dbReference>
<proteinExistence type="predicted"/>
<dbReference type="PANTHER" id="PTHR21596">
    <property type="entry name" value="RIBONUCLEASE P SUBUNIT P38"/>
    <property type="match status" value="1"/>
</dbReference>
<dbReference type="InParanoid" id="A0A251ULM8"/>
<dbReference type="AlphaFoldDB" id="A0A251ULM8"/>
<feature type="coiled-coil region" evidence="1">
    <location>
        <begin position="99"/>
        <end position="146"/>
    </location>
</feature>
<sequence>MLLHLARAKTLTIQFEPRVLVRQTPACLPGILFLSCMHKKMIQKKTDDHLKAIATEHEQAKWLLDDRERGLKAREVLNDSEKRKLNDEKKRMVETLDPNKAAEKVLNLANDQKREIETLHQKIVRLQKKRDEKQRLEQMKGVLELMILRQSERRNQFRTLFKKKK</sequence>
<keyword evidence="1" id="KW-0175">Coiled coil</keyword>
<protein>
    <submittedName>
        <fullName evidence="2">Uncharacterized protein</fullName>
    </submittedName>
</protein>
<keyword evidence="3" id="KW-1185">Reference proteome</keyword>